<keyword evidence="4" id="KW-1185">Reference proteome</keyword>
<dbReference type="STRING" id="1095629.A0A0C9WHQ9"/>
<organism evidence="3 4">
    <name type="scientific">Laccaria amethystina LaAM-08-1</name>
    <dbReference type="NCBI Taxonomy" id="1095629"/>
    <lineage>
        <taxon>Eukaryota</taxon>
        <taxon>Fungi</taxon>
        <taxon>Dikarya</taxon>
        <taxon>Basidiomycota</taxon>
        <taxon>Agaricomycotina</taxon>
        <taxon>Agaricomycetes</taxon>
        <taxon>Agaricomycetidae</taxon>
        <taxon>Agaricales</taxon>
        <taxon>Agaricineae</taxon>
        <taxon>Hydnangiaceae</taxon>
        <taxon>Laccaria</taxon>
    </lineage>
</organism>
<reference evidence="3 4" key="1">
    <citation type="submission" date="2014-04" db="EMBL/GenBank/DDBJ databases">
        <authorList>
            <consortium name="DOE Joint Genome Institute"/>
            <person name="Kuo A."/>
            <person name="Kohler A."/>
            <person name="Nagy L.G."/>
            <person name="Floudas D."/>
            <person name="Copeland A."/>
            <person name="Barry K.W."/>
            <person name="Cichocki N."/>
            <person name="Veneault-Fourrey C."/>
            <person name="LaButti K."/>
            <person name="Lindquist E.A."/>
            <person name="Lipzen A."/>
            <person name="Lundell T."/>
            <person name="Morin E."/>
            <person name="Murat C."/>
            <person name="Sun H."/>
            <person name="Tunlid A."/>
            <person name="Henrissat B."/>
            <person name="Grigoriev I.V."/>
            <person name="Hibbett D.S."/>
            <person name="Martin F."/>
            <person name="Nordberg H.P."/>
            <person name="Cantor M.N."/>
            <person name="Hua S.X."/>
        </authorList>
    </citation>
    <scope>NUCLEOTIDE SEQUENCE [LARGE SCALE GENOMIC DNA]</scope>
    <source>
        <strain evidence="3 4">LaAM-08-1</strain>
    </source>
</reference>
<dbReference type="EMBL" id="KN838984">
    <property type="protein sequence ID" value="KIJ91624.1"/>
    <property type="molecule type" value="Genomic_DNA"/>
</dbReference>
<proteinExistence type="inferred from homology"/>
<evidence type="ECO:0000313" key="4">
    <source>
        <dbReference type="Proteomes" id="UP000054477"/>
    </source>
</evidence>
<protein>
    <submittedName>
        <fullName evidence="3">Uncharacterized protein</fullName>
    </submittedName>
</protein>
<gene>
    <name evidence="3" type="ORF">K443DRAFT_14223</name>
</gene>
<dbReference type="Proteomes" id="UP000054477">
    <property type="component" value="Unassembled WGS sequence"/>
</dbReference>
<sequence>MAILSSRSGNYDRLEGGFGRSRVGEVRVEEVPCGPRWSGVAIWAEGARPIYVFAAQPASESIYKSNNCGPSLEYEYEVFKMTQPGLSSFAANPERAAQRLDEAFRVVPRAMRGCIPLTVKATAGLCGGREDTLVISFSVTGERWSGGHADEDMYAWITANYL</sequence>
<dbReference type="OrthoDB" id="6372431at2759"/>
<comment type="similarity">
    <text evidence="1">Belongs to the GDA1/CD39 NTPase family.</text>
</comment>
<dbReference type="HOGENOM" id="CLU_1555511_0_0_1"/>
<evidence type="ECO:0000256" key="1">
    <source>
        <dbReference type="ARBA" id="ARBA00009283"/>
    </source>
</evidence>
<dbReference type="AlphaFoldDB" id="A0A0C9WHQ9"/>
<keyword evidence="2" id="KW-0378">Hydrolase</keyword>
<evidence type="ECO:0000313" key="3">
    <source>
        <dbReference type="EMBL" id="KIJ91624.1"/>
    </source>
</evidence>
<dbReference type="Pfam" id="PF01150">
    <property type="entry name" value="GDA1_CD39"/>
    <property type="match status" value="1"/>
</dbReference>
<name>A0A0C9WHQ9_9AGAR</name>
<dbReference type="Gene3D" id="3.30.420.40">
    <property type="match status" value="1"/>
</dbReference>
<dbReference type="GO" id="GO:0017110">
    <property type="term" value="F:nucleoside diphosphate phosphatase activity"/>
    <property type="evidence" value="ECO:0007669"/>
    <property type="project" value="UniProtKB-ARBA"/>
</dbReference>
<dbReference type="InterPro" id="IPR000407">
    <property type="entry name" value="GDA1_CD39_NTPase"/>
</dbReference>
<accession>A0A0C9WHQ9</accession>
<reference evidence="4" key="2">
    <citation type="submission" date="2015-01" db="EMBL/GenBank/DDBJ databases">
        <title>Evolutionary Origins and Diversification of the Mycorrhizal Mutualists.</title>
        <authorList>
            <consortium name="DOE Joint Genome Institute"/>
            <consortium name="Mycorrhizal Genomics Consortium"/>
            <person name="Kohler A."/>
            <person name="Kuo A."/>
            <person name="Nagy L.G."/>
            <person name="Floudas D."/>
            <person name="Copeland A."/>
            <person name="Barry K.W."/>
            <person name="Cichocki N."/>
            <person name="Veneault-Fourrey C."/>
            <person name="LaButti K."/>
            <person name="Lindquist E.A."/>
            <person name="Lipzen A."/>
            <person name="Lundell T."/>
            <person name="Morin E."/>
            <person name="Murat C."/>
            <person name="Riley R."/>
            <person name="Ohm R."/>
            <person name="Sun H."/>
            <person name="Tunlid A."/>
            <person name="Henrissat B."/>
            <person name="Grigoriev I.V."/>
            <person name="Hibbett D.S."/>
            <person name="Martin F."/>
        </authorList>
    </citation>
    <scope>NUCLEOTIDE SEQUENCE [LARGE SCALE GENOMIC DNA]</scope>
    <source>
        <strain evidence="4">LaAM-08-1</strain>
    </source>
</reference>
<evidence type="ECO:0000256" key="2">
    <source>
        <dbReference type="ARBA" id="ARBA00022801"/>
    </source>
</evidence>